<dbReference type="Proteomes" id="UP000292693">
    <property type="component" value="Unassembled WGS sequence"/>
</dbReference>
<reference evidence="2 3" key="1">
    <citation type="submission" date="2017-12" db="EMBL/GenBank/DDBJ databases">
        <title>Population genomics insights into the ecological differentiation and adaptive evolution in streptomycetes.</title>
        <authorList>
            <person name="Li Y."/>
            <person name="Huang Y."/>
        </authorList>
    </citation>
    <scope>NUCLEOTIDE SEQUENCE [LARGE SCALE GENOMIC DNA]</scope>
    <source>
        <strain evidence="2 3">NBRC 100770</strain>
    </source>
</reference>
<dbReference type="Pfam" id="PF04149">
    <property type="entry name" value="DUF397"/>
    <property type="match status" value="1"/>
</dbReference>
<feature type="domain" description="DUF397" evidence="1">
    <location>
        <begin position="9"/>
        <end position="64"/>
    </location>
</feature>
<dbReference type="EMBL" id="PKLL01000014">
    <property type="protein sequence ID" value="RZE23645.1"/>
    <property type="molecule type" value="Genomic_DNA"/>
</dbReference>
<gene>
    <name evidence="2" type="ORF">C0Q92_12710</name>
</gene>
<comment type="caution">
    <text evidence="2">The sequence shown here is derived from an EMBL/GenBank/DDBJ whole genome shotgun (WGS) entry which is preliminary data.</text>
</comment>
<dbReference type="InterPro" id="IPR007278">
    <property type="entry name" value="DUF397"/>
</dbReference>
<evidence type="ECO:0000313" key="2">
    <source>
        <dbReference type="EMBL" id="RZE23645.1"/>
    </source>
</evidence>
<accession>A0A8G1ZSH4</accession>
<protein>
    <submittedName>
        <fullName evidence="2">DUF397 domain-containing protein</fullName>
    </submittedName>
</protein>
<evidence type="ECO:0000259" key="1">
    <source>
        <dbReference type="Pfam" id="PF04149"/>
    </source>
</evidence>
<sequence length="70" mass="7363">MDQQSLSAASWVKSSFSGNNGGNCLELAPAFPGLAPVRDSKIAETGPVLPFTRPAWASFVTAVQQDELTP</sequence>
<proteinExistence type="predicted"/>
<organism evidence="2 3">
    <name type="scientific">Streptomyces albidoflavus</name>
    <dbReference type="NCBI Taxonomy" id="1886"/>
    <lineage>
        <taxon>Bacteria</taxon>
        <taxon>Bacillati</taxon>
        <taxon>Actinomycetota</taxon>
        <taxon>Actinomycetes</taxon>
        <taxon>Kitasatosporales</taxon>
        <taxon>Streptomycetaceae</taxon>
        <taxon>Streptomyces</taxon>
        <taxon>Streptomyces albidoflavus group</taxon>
    </lineage>
</organism>
<name>A0A8G1ZSH4_9ACTN</name>
<dbReference type="AlphaFoldDB" id="A0A8G1ZSH4"/>
<evidence type="ECO:0000313" key="3">
    <source>
        <dbReference type="Proteomes" id="UP000292693"/>
    </source>
</evidence>